<keyword evidence="3" id="KW-1185">Reference proteome</keyword>
<dbReference type="InterPro" id="IPR009883">
    <property type="entry name" value="YgfX"/>
</dbReference>
<keyword evidence="1" id="KW-0472">Membrane</keyword>
<dbReference type="Proteomes" id="UP001335100">
    <property type="component" value="Unassembled WGS sequence"/>
</dbReference>
<keyword evidence="1" id="KW-0812">Transmembrane</keyword>
<reference evidence="2 3" key="1">
    <citation type="submission" date="2024-01" db="EMBL/GenBank/DDBJ databases">
        <title>Unpublished Manusciprt.</title>
        <authorList>
            <person name="Duman M."/>
            <person name="Valdes E.G."/>
            <person name="Ajmi N."/>
            <person name="Altun S."/>
            <person name="Saticioglu I.B."/>
        </authorList>
    </citation>
    <scope>NUCLEOTIDE SEQUENCE [LARGE SCALE GENOMIC DNA]</scope>
    <source>
        <strain evidence="2 3">148P</strain>
    </source>
</reference>
<evidence type="ECO:0000313" key="2">
    <source>
        <dbReference type="EMBL" id="MEE1932515.1"/>
    </source>
</evidence>
<sequence>MSSPSDRFECRWQGSRVLLALYLACLLAALTALMLLAVPLLFSLCGLALCLVHAFRAIPRQILLTHPEAITGLRRDAHGWHLWSAARGWHAVQLRPDSMALPGLVILRYRRAGQFFARSQCIGHDALEPVQHRRLRLRLKFSRRRWAAAG</sequence>
<keyword evidence="1" id="KW-1133">Transmembrane helix</keyword>
<comment type="caution">
    <text evidence="2">The sequence shown here is derived from an EMBL/GenBank/DDBJ whole genome shotgun (WGS) entry which is preliminary data.</text>
</comment>
<evidence type="ECO:0000313" key="3">
    <source>
        <dbReference type="Proteomes" id="UP001335100"/>
    </source>
</evidence>
<dbReference type="EMBL" id="JAZDQJ010000003">
    <property type="protein sequence ID" value="MEE1932515.1"/>
    <property type="molecule type" value="Genomic_DNA"/>
</dbReference>
<name>A0ABU7HLW4_9PSED</name>
<evidence type="ECO:0000256" key="1">
    <source>
        <dbReference type="SAM" id="Phobius"/>
    </source>
</evidence>
<organism evidence="2 3">
    <name type="scientific">Pseudomonas ulcerans</name>
    <dbReference type="NCBI Taxonomy" id="3115852"/>
    <lineage>
        <taxon>Bacteria</taxon>
        <taxon>Pseudomonadati</taxon>
        <taxon>Pseudomonadota</taxon>
        <taxon>Gammaproteobacteria</taxon>
        <taxon>Pseudomonadales</taxon>
        <taxon>Pseudomonadaceae</taxon>
        <taxon>Pseudomonas</taxon>
    </lineage>
</organism>
<feature type="transmembrane region" description="Helical" evidence="1">
    <location>
        <begin position="20"/>
        <end position="52"/>
    </location>
</feature>
<dbReference type="RefSeq" id="WP_330073439.1">
    <property type="nucleotide sequence ID" value="NZ_JAZDQJ010000003.1"/>
</dbReference>
<proteinExistence type="predicted"/>
<accession>A0ABU7HLW4</accession>
<protein>
    <submittedName>
        <fullName evidence="2">Protein YgfX</fullName>
    </submittedName>
</protein>
<gene>
    <name evidence="2" type="ORF">V0R50_04725</name>
</gene>
<dbReference type="Pfam" id="PF07254">
    <property type="entry name" value="Cpta_toxin"/>
    <property type="match status" value="1"/>
</dbReference>